<evidence type="ECO:0000256" key="1">
    <source>
        <dbReference type="ARBA" id="ARBA00023002"/>
    </source>
</evidence>
<gene>
    <name evidence="2" type="ORF">UFOPK3773_00731</name>
    <name evidence="3" type="ORF">UFOPK3992_00678</name>
</gene>
<organism evidence="3">
    <name type="scientific">freshwater metagenome</name>
    <dbReference type="NCBI Taxonomy" id="449393"/>
    <lineage>
        <taxon>unclassified sequences</taxon>
        <taxon>metagenomes</taxon>
        <taxon>ecological metagenomes</taxon>
    </lineage>
</organism>
<protein>
    <submittedName>
        <fullName evidence="3">Unannotated protein</fullName>
    </submittedName>
</protein>
<dbReference type="PANTHER" id="PTHR41534">
    <property type="entry name" value="BLR3401 PROTEIN"/>
    <property type="match status" value="1"/>
</dbReference>
<keyword evidence="1" id="KW-0560">Oxidoreductase</keyword>
<dbReference type="PANTHER" id="PTHR41534:SF2">
    <property type="entry name" value="3-PHENYLPROPIONATE_CINNAMIC ACID DIOXYGENASE SUBUNIT BETA"/>
    <property type="match status" value="1"/>
</dbReference>
<dbReference type="SUPFAM" id="SSF54427">
    <property type="entry name" value="NTF2-like"/>
    <property type="match status" value="1"/>
</dbReference>
<dbReference type="CDD" id="cd00667">
    <property type="entry name" value="ring_hydroxylating_dioxygenases_beta"/>
    <property type="match status" value="1"/>
</dbReference>
<dbReference type="Pfam" id="PF00866">
    <property type="entry name" value="Ring_hydroxyl_B"/>
    <property type="match status" value="1"/>
</dbReference>
<dbReference type="GO" id="GO:0019380">
    <property type="term" value="P:3-phenylpropionate catabolic process"/>
    <property type="evidence" value="ECO:0007669"/>
    <property type="project" value="TreeGrafter"/>
</dbReference>
<name>A0A6J7P8W2_9ZZZZ</name>
<evidence type="ECO:0000313" key="3">
    <source>
        <dbReference type="EMBL" id="CAB5001581.1"/>
    </source>
</evidence>
<reference evidence="3" key="1">
    <citation type="submission" date="2020-05" db="EMBL/GenBank/DDBJ databases">
        <authorList>
            <person name="Chiriac C."/>
            <person name="Salcher M."/>
            <person name="Ghai R."/>
            <person name="Kavagutti S V."/>
        </authorList>
    </citation>
    <scope>NUCLEOTIDE SEQUENCE</scope>
</reference>
<sequence>MTSRPTPTSAHWDLDSYERLARDVASLRGSTPEPDTALRAFAESVLYREARLLDDGDLESWLSLMTGDSLYWIPSNPTGGDPMNEVSLAFDDHRRLIDRVYWLRTGLVSAQLPPSRTRRLISNVEAWTGPDDTTVYVRSNFLLHEFRAGRQRILSGWYGHVLTLAPNPTVDSTLIRTKVIFLTDSDHGHDNLTIVF</sequence>
<dbReference type="AlphaFoldDB" id="A0A6J7P8W2"/>
<dbReference type="InterPro" id="IPR000391">
    <property type="entry name" value="Rng_hydr_dOase-bsu"/>
</dbReference>
<dbReference type="EMBL" id="CAFBNF010000059">
    <property type="protein sequence ID" value="CAB4938985.1"/>
    <property type="molecule type" value="Genomic_DNA"/>
</dbReference>
<dbReference type="EMBL" id="CAFBOZ010000079">
    <property type="protein sequence ID" value="CAB5001581.1"/>
    <property type="molecule type" value="Genomic_DNA"/>
</dbReference>
<proteinExistence type="predicted"/>
<dbReference type="InterPro" id="IPR032710">
    <property type="entry name" value="NTF2-like_dom_sf"/>
</dbReference>
<dbReference type="GO" id="GO:0016491">
    <property type="term" value="F:oxidoreductase activity"/>
    <property type="evidence" value="ECO:0007669"/>
    <property type="project" value="UniProtKB-KW"/>
</dbReference>
<accession>A0A6J7P8W2</accession>
<dbReference type="Gene3D" id="3.10.450.50">
    <property type="match status" value="1"/>
</dbReference>
<evidence type="ECO:0000313" key="2">
    <source>
        <dbReference type="EMBL" id="CAB4938985.1"/>
    </source>
</evidence>